<evidence type="ECO:0000313" key="10">
    <source>
        <dbReference type="EMBL" id="MDC8786990.1"/>
    </source>
</evidence>
<evidence type="ECO:0000256" key="6">
    <source>
        <dbReference type="ARBA" id="ARBA00023002"/>
    </source>
</evidence>
<evidence type="ECO:0000256" key="8">
    <source>
        <dbReference type="SAM" id="MobiDB-lite"/>
    </source>
</evidence>
<keyword evidence="7" id="KW-0503">Monooxygenase</keyword>
<evidence type="ECO:0000256" key="3">
    <source>
        <dbReference type="ARBA" id="ARBA00005349"/>
    </source>
</evidence>
<dbReference type="NCBIfam" id="NF006593">
    <property type="entry name" value="PRK09126.1"/>
    <property type="match status" value="1"/>
</dbReference>
<keyword evidence="5" id="KW-0274">FAD</keyword>
<dbReference type="InterPro" id="IPR051205">
    <property type="entry name" value="UbiH/COQ6_monooxygenase"/>
</dbReference>
<dbReference type="EMBL" id="JAQQXS010000018">
    <property type="protein sequence ID" value="MDC8786990.1"/>
    <property type="molecule type" value="Genomic_DNA"/>
</dbReference>
<protein>
    <submittedName>
        <fullName evidence="10">5-demethoxyubiquinol-8 5-hydroxylase UbiM</fullName>
    </submittedName>
</protein>
<accession>A0ABT5KVM1</accession>
<dbReference type="SUPFAM" id="SSF51905">
    <property type="entry name" value="FAD/NAD(P)-binding domain"/>
    <property type="match status" value="1"/>
</dbReference>
<organism evidence="10 11">
    <name type="scientific">Roseateles koreensis</name>
    <dbReference type="NCBI Taxonomy" id="2987526"/>
    <lineage>
        <taxon>Bacteria</taxon>
        <taxon>Pseudomonadati</taxon>
        <taxon>Pseudomonadota</taxon>
        <taxon>Betaproteobacteria</taxon>
        <taxon>Burkholderiales</taxon>
        <taxon>Sphaerotilaceae</taxon>
        <taxon>Roseateles</taxon>
    </lineage>
</organism>
<name>A0ABT5KVM1_9BURK</name>
<keyword evidence="4" id="KW-0285">Flavoprotein</keyword>
<dbReference type="Pfam" id="PF01494">
    <property type="entry name" value="FAD_binding_3"/>
    <property type="match status" value="1"/>
</dbReference>
<gene>
    <name evidence="10" type="primary">ubiM</name>
    <name evidence="10" type="ORF">PRZ01_17510</name>
</gene>
<dbReference type="InterPro" id="IPR010971">
    <property type="entry name" value="UbiH/COQ6"/>
</dbReference>
<dbReference type="RefSeq" id="WP_273598124.1">
    <property type="nucleotide sequence ID" value="NZ_JAQQXS010000018.1"/>
</dbReference>
<dbReference type="Proteomes" id="UP001219862">
    <property type="component" value="Unassembled WGS sequence"/>
</dbReference>
<evidence type="ECO:0000256" key="5">
    <source>
        <dbReference type="ARBA" id="ARBA00022827"/>
    </source>
</evidence>
<comment type="similarity">
    <text evidence="3">Belongs to the UbiH/COQ6 family.</text>
</comment>
<dbReference type="InterPro" id="IPR036188">
    <property type="entry name" value="FAD/NAD-bd_sf"/>
</dbReference>
<evidence type="ECO:0000256" key="7">
    <source>
        <dbReference type="ARBA" id="ARBA00023033"/>
    </source>
</evidence>
<dbReference type="NCBIfam" id="TIGR01988">
    <property type="entry name" value="Ubi-OHases"/>
    <property type="match status" value="1"/>
</dbReference>
<evidence type="ECO:0000256" key="1">
    <source>
        <dbReference type="ARBA" id="ARBA00001974"/>
    </source>
</evidence>
<comment type="caution">
    <text evidence="10">The sequence shown here is derived from an EMBL/GenBank/DDBJ whole genome shotgun (WGS) entry which is preliminary data.</text>
</comment>
<dbReference type="Gene3D" id="3.50.50.60">
    <property type="entry name" value="FAD/NAD(P)-binding domain"/>
    <property type="match status" value="2"/>
</dbReference>
<evidence type="ECO:0000313" key="11">
    <source>
        <dbReference type="Proteomes" id="UP001219862"/>
    </source>
</evidence>
<evidence type="ECO:0000256" key="4">
    <source>
        <dbReference type="ARBA" id="ARBA00022630"/>
    </source>
</evidence>
<comment type="cofactor">
    <cofactor evidence="1">
        <name>FAD</name>
        <dbReference type="ChEBI" id="CHEBI:57692"/>
    </cofactor>
</comment>
<comment type="pathway">
    <text evidence="2">Cofactor biosynthesis; ubiquinone biosynthesis.</text>
</comment>
<dbReference type="InterPro" id="IPR002938">
    <property type="entry name" value="FAD-bd"/>
</dbReference>
<reference evidence="10 11" key="1">
    <citation type="submission" date="2022-10" db="EMBL/GenBank/DDBJ databases">
        <title>paucibacter sp. hw8 Genome sequencing.</title>
        <authorList>
            <person name="Park S."/>
        </authorList>
    </citation>
    <scope>NUCLEOTIDE SEQUENCE [LARGE SCALE GENOMIC DNA]</scope>
    <source>
        <strain evidence="11">hw8</strain>
    </source>
</reference>
<keyword evidence="11" id="KW-1185">Reference proteome</keyword>
<evidence type="ECO:0000259" key="9">
    <source>
        <dbReference type="Pfam" id="PF01494"/>
    </source>
</evidence>
<feature type="region of interest" description="Disordered" evidence="8">
    <location>
        <begin position="1"/>
        <end position="23"/>
    </location>
</feature>
<dbReference type="PANTHER" id="PTHR43876">
    <property type="entry name" value="UBIQUINONE BIOSYNTHESIS MONOOXYGENASE COQ6, MITOCHONDRIAL"/>
    <property type="match status" value="1"/>
</dbReference>
<keyword evidence="6" id="KW-0560">Oxidoreductase</keyword>
<dbReference type="PANTHER" id="PTHR43876:SF25">
    <property type="entry name" value="MONOOXYGENASE NMA2164"/>
    <property type="match status" value="1"/>
</dbReference>
<feature type="domain" description="FAD-binding" evidence="9">
    <location>
        <begin position="25"/>
        <end position="362"/>
    </location>
</feature>
<sequence length="444" mass="48013">MTSPCPTAKLEASPEPRTPARHPPEVLVIGAGPVGLSMACALADAGITSEVLEASPLQSLSDPVEDGREIALTHRGVGLLQTLGQWQDLPADEISPLREAFVFNGLSRAAPSAAAPGSPSLFAASLEFNAEGSGRDHLGQLVANHHLRRIAFQGAQKRGDMIRIRPDAKVTGLRLEEQSASVNLANGETLSAPLLIAADSRFSSTRRWAGIGAEMRDFGRSVIVCRLQHSLPNQGRALECFHYGHTLALLPLNGHRSSLVLTLRADHATDMLGWSEARFMQWVSEQVQGRLGELSLAGPRHFYPLVATYAHRFASQRLALIGDAAVGMHPVTAHGYNFGLYGVETLAHILSTSKKAGRDLGDAAGLQRYADLHRRQTWPIYQGTNAVVKLFTNDRPAARVLRRGVLQVAQHLPPLKAAITAQLTGRKPPLPPLLRQLMQLRGNF</sequence>
<evidence type="ECO:0000256" key="2">
    <source>
        <dbReference type="ARBA" id="ARBA00004749"/>
    </source>
</evidence>
<proteinExistence type="inferred from homology"/>
<dbReference type="PRINTS" id="PR00420">
    <property type="entry name" value="RNGMNOXGNASE"/>
</dbReference>